<sequence length="90" mass="10122">MEKKLKKIGSLKKFNIKDIPIGTTINIRETFGSSYLKPIFIPTLLEFTRRNSEFFKVSTDVVKISEGIYKVGSITKNGAGTIRLLIAEDI</sequence>
<gene>
    <name evidence="1" type="ORF">SAMN02745174_02220</name>
</gene>
<name>A0A1T4Q7U1_9FUSO</name>
<dbReference type="EMBL" id="FUWX01000019">
    <property type="protein sequence ID" value="SJZ99850.1"/>
    <property type="molecule type" value="Genomic_DNA"/>
</dbReference>
<evidence type="ECO:0000313" key="2">
    <source>
        <dbReference type="Proteomes" id="UP000191153"/>
    </source>
</evidence>
<dbReference type="RefSeq" id="WP_078694664.1">
    <property type="nucleotide sequence ID" value="NZ_FUWX01000019.1"/>
</dbReference>
<keyword evidence="2" id="KW-1185">Reference proteome</keyword>
<reference evidence="1 2" key="1">
    <citation type="submission" date="2017-02" db="EMBL/GenBank/DDBJ databases">
        <authorList>
            <person name="Peterson S.W."/>
        </authorList>
    </citation>
    <scope>NUCLEOTIDE SEQUENCE [LARGE SCALE GENOMIC DNA]</scope>
    <source>
        <strain evidence="1 2">ATCC 700028</strain>
    </source>
</reference>
<evidence type="ECO:0000313" key="1">
    <source>
        <dbReference type="EMBL" id="SJZ99850.1"/>
    </source>
</evidence>
<accession>A0A1T4Q7U1</accession>
<protein>
    <submittedName>
        <fullName evidence="1">Uncharacterized protein</fullName>
    </submittedName>
</protein>
<dbReference type="AlphaFoldDB" id="A0A1T4Q7U1"/>
<dbReference type="Proteomes" id="UP000191153">
    <property type="component" value="Unassembled WGS sequence"/>
</dbReference>
<proteinExistence type="predicted"/>
<dbReference type="STRING" id="180163.SAMN02745174_02220"/>
<organism evidence="1 2">
    <name type="scientific">Cetobacterium ceti</name>
    <dbReference type="NCBI Taxonomy" id="180163"/>
    <lineage>
        <taxon>Bacteria</taxon>
        <taxon>Fusobacteriati</taxon>
        <taxon>Fusobacteriota</taxon>
        <taxon>Fusobacteriia</taxon>
        <taxon>Fusobacteriales</taxon>
        <taxon>Fusobacteriaceae</taxon>
        <taxon>Cetobacterium</taxon>
    </lineage>
</organism>